<reference evidence="3" key="1">
    <citation type="submission" date="2012-11" db="EMBL/GenBank/DDBJ databases">
        <title>Dependencies among metagenomic species, viruses, plasmids and units of genetic variation.</title>
        <authorList>
            <person name="Nielsen H.B."/>
            <person name="Almeida M."/>
            <person name="Juncker A.S."/>
            <person name="Rasmussen S."/>
            <person name="Li J."/>
            <person name="Sunagawa S."/>
            <person name="Plichta D."/>
            <person name="Gautier L."/>
            <person name="Le Chatelier E."/>
            <person name="Peletier E."/>
            <person name="Bonde I."/>
            <person name="Nielsen T."/>
            <person name="Manichanh C."/>
            <person name="Arumugam M."/>
            <person name="Batto J."/>
            <person name="Santos M.B.Q.D."/>
            <person name="Blom N."/>
            <person name="Borruel N."/>
            <person name="Burgdorf K.S."/>
            <person name="Boumezbeur F."/>
            <person name="Casellas F."/>
            <person name="Dore J."/>
            <person name="Guarner F."/>
            <person name="Hansen T."/>
            <person name="Hildebrand F."/>
            <person name="Kaas R.S."/>
            <person name="Kennedy S."/>
            <person name="Kristiansen K."/>
            <person name="Kultima J.R."/>
            <person name="Leonard P."/>
            <person name="Levenez F."/>
            <person name="Lund O."/>
            <person name="Moumen B."/>
            <person name="Le Paslier D."/>
            <person name="Pons N."/>
            <person name="Pedersen O."/>
            <person name="Prifti E."/>
            <person name="Qin J."/>
            <person name="Raes J."/>
            <person name="Tap J."/>
            <person name="Tims S."/>
            <person name="Ussery D.W."/>
            <person name="Yamada T."/>
            <person name="MetaHit consortium"/>
            <person name="Renault P."/>
            <person name="Sicheritz-Ponten T."/>
            <person name="Bork P."/>
            <person name="Wang J."/>
            <person name="Brunak S."/>
            <person name="Ehrlich S.D."/>
        </authorList>
    </citation>
    <scope>NUCLEOTIDE SEQUENCE [LARGE SCALE GENOMIC DNA]</scope>
</reference>
<organism evidence="3 4">
    <name type="scientific">Candidatus Colimorpha enterica</name>
    <dbReference type="NCBI Taxonomy" id="3083063"/>
    <lineage>
        <taxon>Bacteria</taxon>
        <taxon>Pseudomonadati</taxon>
        <taxon>Bacteroidota</taxon>
        <taxon>Bacteroidia</taxon>
        <taxon>Bacteroidales</taxon>
        <taxon>Candidatus Colimorpha</taxon>
    </lineage>
</organism>
<evidence type="ECO:0000259" key="2">
    <source>
        <dbReference type="PROSITE" id="PS50943"/>
    </source>
</evidence>
<gene>
    <name evidence="3" type="ORF">BN580_01847</name>
</gene>
<dbReference type="SMART" id="SM00530">
    <property type="entry name" value="HTH_XRE"/>
    <property type="match status" value="1"/>
</dbReference>
<keyword evidence="1" id="KW-0238">DNA-binding</keyword>
<dbReference type="Pfam" id="PF01381">
    <property type="entry name" value="HTH_3"/>
    <property type="match status" value="1"/>
</dbReference>
<dbReference type="PANTHER" id="PTHR46558:SF11">
    <property type="entry name" value="HTH-TYPE TRANSCRIPTIONAL REGULATOR XRE"/>
    <property type="match status" value="1"/>
</dbReference>
<dbReference type="STRING" id="1263015.BN580_01847"/>
<dbReference type="Proteomes" id="UP000017938">
    <property type="component" value="Unassembled WGS sequence"/>
</dbReference>
<accession>R6U040</accession>
<dbReference type="AlphaFoldDB" id="R6U040"/>
<dbReference type="InterPro" id="IPR001387">
    <property type="entry name" value="Cro/C1-type_HTH"/>
</dbReference>
<dbReference type="Gene3D" id="1.10.260.40">
    <property type="entry name" value="lambda repressor-like DNA-binding domains"/>
    <property type="match status" value="1"/>
</dbReference>
<evidence type="ECO:0000256" key="1">
    <source>
        <dbReference type="ARBA" id="ARBA00023125"/>
    </source>
</evidence>
<dbReference type="GO" id="GO:0003677">
    <property type="term" value="F:DNA binding"/>
    <property type="evidence" value="ECO:0007669"/>
    <property type="project" value="UniProtKB-KW"/>
</dbReference>
<evidence type="ECO:0000313" key="3">
    <source>
        <dbReference type="EMBL" id="CDC75479.1"/>
    </source>
</evidence>
<comment type="caution">
    <text evidence="3">The sequence shown here is derived from an EMBL/GenBank/DDBJ whole genome shotgun (WGS) entry which is preliminary data.</text>
</comment>
<dbReference type="SUPFAM" id="SSF47413">
    <property type="entry name" value="lambda repressor-like DNA-binding domains"/>
    <property type="match status" value="1"/>
</dbReference>
<name>R6U040_9BACT</name>
<sequence length="244" mass="27065">MLFSKSKNESDPEDRTLFDMRRIGKRISELRRSKDITQTALADMMGISFQAVSNWERGESMPDISKLGDLSRIFGVSIDEILCNPRAAKIVEEISAGEKPDDMTAEELAETAPIMTPTQAQENVEGNLDKITLAQLAELAPFVSSESLAVIAHKCVDNGCSAKELVAIAPFMDEDDLGKIVFEMSDSKWTVADFALLYPFIDEDTTGKILSEKLGKKYSLIDFAESFDGDEVHRIINNVKNSMK</sequence>
<dbReference type="EMBL" id="CBFW010000298">
    <property type="protein sequence ID" value="CDC75479.1"/>
    <property type="molecule type" value="Genomic_DNA"/>
</dbReference>
<proteinExistence type="predicted"/>
<evidence type="ECO:0000313" key="4">
    <source>
        <dbReference type="Proteomes" id="UP000017938"/>
    </source>
</evidence>
<dbReference type="PROSITE" id="PS50943">
    <property type="entry name" value="HTH_CROC1"/>
    <property type="match status" value="1"/>
</dbReference>
<protein>
    <recommendedName>
        <fullName evidence="2">HTH cro/C1-type domain-containing protein</fullName>
    </recommendedName>
</protein>
<dbReference type="InterPro" id="IPR010982">
    <property type="entry name" value="Lambda_DNA-bd_dom_sf"/>
</dbReference>
<dbReference type="CDD" id="cd00093">
    <property type="entry name" value="HTH_XRE"/>
    <property type="match status" value="1"/>
</dbReference>
<feature type="domain" description="HTH cro/C1-type" evidence="2">
    <location>
        <begin position="27"/>
        <end position="81"/>
    </location>
</feature>
<dbReference type="PANTHER" id="PTHR46558">
    <property type="entry name" value="TRACRIPTIONAL REGULATORY PROTEIN-RELATED-RELATED"/>
    <property type="match status" value="1"/>
</dbReference>